<dbReference type="InterPro" id="IPR006603">
    <property type="entry name" value="PQ-loop_rpt"/>
</dbReference>
<feature type="transmembrane region" description="Helical" evidence="5">
    <location>
        <begin position="66"/>
        <end position="86"/>
    </location>
</feature>
<keyword evidence="2 5" id="KW-0812">Transmembrane</keyword>
<evidence type="ECO:0000256" key="1">
    <source>
        <dbReference type="ARBA" id="ARBA00004141"/>
    </source>
</evidence>
<keyword evidence="3 5" id="KW-1133">Transmembrane helix</keyword>
<dbReference type="GO" id="GO:0016020">
    <property type="term" value="C:membrane"/>
    <property type="evidence" value="ECO:0007669"/>
    <property type="project" value="UniProtKB-SubCell"/>
</dbReference>
<evidence type="ECO:0000256" key="2">
    <source>
        <dbReference type="ARBA" id="ARBA00022692"/>
    </source>
</evidence>
<keyword evidence="4 5" id="KW-0472">Membrane</keyword>
<dbReference type="Gene3D" id="1.20.1280.290">
    <property type="match status" value="1"/>
</dbReference>
<sequence>MSYLVTIKSLYVVNGFAGILLYLPQIAKALQSRDHARSLSLVTFGGWSLGSVVSTLYAALIVQDPVFTAVSFGNFVGAAAVFCLALRSRLGTVRVLSVVRNRRPYSWASVSRLCLRSAVQSRRFWKTKMTSSVPSDVQRKPVRSGAQ</sequence>
<name>A0A8J7SB75_9BACT</name>
<evidence type="ECO:0000256" key="4">
    <source>
        <dbReference type="ARBA" id="ARBA00023136"/>
    </source>
</evidence>
<protein>
    <recommendedName>
        <fullName evidence="8">PQ-loop repeat-containing protein</fullName>
    </recommendedName>
</protein>
<evidence type="ECO:0008006" key="8">
    <source>
        <dbReference type="Google" id="ProtNLM"/>
    </source>
</evidence>
<comment type="subcellular location">
    <subcellularLocation>
        <location evidence="1">Membrane</location>
        <topology evidence="1">Multi-pass membrane protein</topology>
    </subcellularLocation>
</comment>
<feature type="transmembrane region" description="Helical" evidence="5">
    <location>
        <begin position="39"/>
        <end position="60"/>
    </location>
</feature>
<dbReference type="RefSeq" id="WP_199387055.1">
    <property type="nucleotide sequence ID" value="NZ_JAEMHM010000033.1"/>
</dbReference>
<feature type="transmembrane region" description="Helical" evidence="5">
    <location>
        <begin position="6"/>
        <end position="27"/>
    </location>
</feature>
<gene>
    <name evidence="6" type="ORF">JFN93_24670</name>
</gene>
<comment type="caution">
    <text evidence="6">The sequence shown here is derived from an EMBL/GenBank/DDBJ whole genome shotgun (WGS) entry which is preliminary data.</text>
</comment>
<accession>A0A8J7SB75</accession>
<reference evidence="6" key="1">
    <citation type="submission" date="2020-12" db="EMBL/GenBank/DDBJ databases">
        <title>Geomonas sp. Red875, isolated from river sediment.</title>
        <authorList>
            <person name="Xu Z."/>
            <person name="Zhang Z."/>
            <person name="Masuda Y."/>
            <person name="Itoh H."/>
            <person name="Senoo K."/>
        </authorList>
    </citation>
    <scope>NUCLEOTIDE SEQUENCE</scope>
    <source>
        <strain evidence="6">Red875</strain>
    </source>
</reference>
<evidence type="ECO:0000256" key="5">
    <source>
        <dbReference type="SAM" id="Phobius"/>
    </source>
</evidence>
<proteinExistence type="predicted"/>
<organism evidence="6 7">
    <name type="scientific">Geomesophilobacter sediminis</name>
    <dbReference type="NCBI Taxonomy" id="2798584"/>
    <lineage>
        <taxon>Bacteria</taxon>
        <taxon>Pseudomonadati</taxon>
        <taxon>Thermodesulfobacteriota</taxon>
        <taxon>Desulfuromonadia</taxon>
        <taxon>Geobacterales</taxon>
        <taxon>Geobacteraceae</taxon>
        <taxon>Geomesophilobacter</taxon>
    </lineage>
</organism>
<evidence type="ECO:0000313" key="7">
    <source>
        <dbReference type="Proteomes" id="UP000636888"/>
    </source>
</evidence>
<dbReference type="Pfam" id="PF04193">
    <property type="entry name" value="PQ-loop"/>
    <property type="match status" value="1"/>
</dbReference>
<dbReference type="Proteomes" id="UP000636888">
    <property type="component" value="Unassembled WGS sequence"/>
</dbReference>
<dbReference type="EMBL" id="JAEMHM010000033">
    <property type="protein sequence ID" value="MBJ6727915.1"/>
    <property type="molecule type" value="Genomic_DNA"/>
</dbReference>
<evidence type="ECO:0000256" key="3">
    <source>
        <dbReference type="ARBA" id="ARBA00022989"/>
    </source>
</evidence>
<keyword evidence="7" id="KW-1185">Reference proteome</keyword>
<dbReference type="AlphaFoldDB" id="A0A8J7SB75"/>
<evidence type="ECO:0000313" key="6">
    <source>
        <dbReference type="EMBL" id="MBJ6727915.1"/>
    </source>
</evidence>